<protein>
    <recommendedName>
        <fullName evidence="3">Secreted protein</fullName>
    </recommendedName>
</protein>
<dbReference type="Proteomes" id="UP001614391">
    <property type="component" value="Unassembled WGS sequence"/>
</dbReference>
<gene>
    <name evidence="1" type="ORF">ACIGW0_16765</name>
</gene>
<reference evidence="1 2" key="1">
    <citation type="submission" date="2024-10" db="EMBL/GenBank/DDBJ databases">
        <title>The Natural Products Discovery Center: Release of the First 8490 Sequenced Strains for Exploring Actinobacteria Biosynthetic Diversity.</title>
        <authorList>
            <person name="Kalkreuter E."/>
            <person name="Kautsar S.A."/>
            <person name="Yang D."/>
            <person name="Bader C.D."/>
            <person name="Teijaro C.N."/>
            <person name="Fluegel L."/>
            <person name="Davis C.M."/>
            <person name="Simpson J.R."/>
            <person name="Lauterbach L."/>
            <person name="Steele A.D."/>
            <person name="Gui C."/>
            <person name="Meng S."/>
            <person name="Li G."/>
            <person name="Viehrig K."/>
            <person name="Ye F."/>
            <person name="Su P."/>
            <person name="Kiefer A.F."/>
            <person name="Nichols A."/>
            <person name="Cepeda A.J."/>
            <person name="Yan W."/>
            <person name="Fan B."/>
            <person name="Jiang Y."/>
            <person name="Adhikari A."/>
            <person name="Zheng C.-J."/>
            <person name="Schuster L."/>
            <person name="Cowan T.M."/>
            <person name="Smanski M.J."/>
            <person name="Chevrette M.G."/>
            <person name="De Carvalho L.P.S."/>
            <person name="Shen B."/>
        </authorList>
    </citation>
    <scope>NUCLEOTIDE SEQUENCE [LARGE SCALE GENOMIC DNA]</scope>
    <source>
        <strain evidence="1 2">NPDC053346</strain>
    </source>
</reference>
<evidence type="ECO:0008006" key="3">
    <source>
        <dbReference type="Google" id="ProtNLM"/>
    </source>
</evidence>
<name>A0ABW8CTX8_STRBI</name>
<dbReference type="RefSeq" id="WP_399615428.1">
    <property type="nucleotide sequence ID" value="NZ_JBITYT010000006.1"/>
</dbReference>
<keyword evidence="2" id="KW-1185">Reference proteome</keyword>
<sequence length="77" mass="8220">MKALVGIGVVLGVIGSVTAWFLSFEGYLPGDSMVRTRATAKDRPSDEANDSRVVGDVAVRGRFDAVTGFGIAAFERW</sequence>
<accession>A0ABW8CTX8</accession>
<comment type="caution">
    <text evidence="1">The sequence shown here is derived from an EMBL/GenBank/DDBJ whole genome shotgun (WGS) entry which is preliminary data.</text>
</comment>
<organism evidence="1 2">
    <name type="scientific">Streptomyces bikiniensis</name>
    <dbReference type="NCBI Taxonomy" id="1896"/>
    <lineage>
        <taxon>Bacteria</taxon>
        <taxon>Bacillati</taxon>
        <taxon>Actinomycetota</taxon>
        <taxon>Actinomycetes</taxon>
        <taxon>Kitasatosporales</taxon>
        <taxon>Streptomycetaceae</taxon>
        <taxon>Streptomyces</taxon>
    </lineage>
</organism>
<evidence type="ECO:0000313" key="1">
    <source>
        <dbReference type="EMBL" id="MFI9121033.1"/>
    </source>
</evidence>
<proteinExistence type="predicted"/>
<evidence type="ECO:0000313" key="2">
    <source>
        <dbReference type="Proteomes" id="UP001614391"/>
    </source>
</evidence>
<dbReference type="EMBL" id="JBITYT010000006">
    <property type="protein sequence ID" value="MFI9121033.1"/>
    <property type="molecule type" value="Genomic_DNA"/>
</dbReference>